<proteinExistence type="predicted"/>
<accession>A0A7D7LWP6</accession>
<name>A0A7D7LWP6_9ACTN</name>
<protein>
    <submittedName>
        <fullName evidence="1">Uncharacterized protein</fullName>
    </submittedName>
</protein>
<sequence>MTSNSAYAGDGPSRAIIEQVYARSESSPRLTAVRHSGQAATYGDLAVALEGYEHVTDKHFTRADVALPAAVLHCLPNVSGLGSPESVAGALGEIYEWLGRDSRRGETGRGHLRAVG</sequence>
<dbReference type="RefSeq" id="WP_188328718.1">
    <property type="nucleotide sequence ID" value="NZ_CP059491.1"/>
</dbReference>
<dbReference type="EMBL" id="CP059491">
    <property type="protein sequence ID" value="QMT00716.1"/>
    <property type="molecule type" value="Genomic_DNA"/>
</dbReference>
<evidence type="ECO:0000313" key="1">
    <source>
        <dbReference type="EMBL" id="QMT00716.1"/>
    </source>
</evidence>
<dbReference type="Proteomes" id="UP000515663">
    <property type="component" value="Chromosome"/>
</dbReference>
<gene>
    <name evidence="1" type="ORF">H1R19_17755</name>
</gene>
<reference evidence="2" key="1">
    <citation type="submission" date="2020-07" db="EMBL/GenBank/DDBJ databases">
        <title>novel species isolated from the respiratory tract of Marmot.</title>
        <authorList>
            <person name="Zhang G."/>
        </authorList>
    </citation>
    <scope>NUCLEOTIDE SEQUENCE [LARGE SCALE GENOMIC DNA]</scope>
    <source>
        <strain evidence="2">686</strain>
    </source>
</reference>
<evidence type="ECO:0000313" key="2">
    <source>
        <dbReference type="Proteomes" id="UP000515663"/>
    </source>
</evidence>
<dbReference type="KEGG" id="gji:H1R19_17755"/>
<organism evidence="1 2">
    <name type="scientific">Gordonia jinghuaiqii</name>
    <dbReference type="NCBI Taxonomy" id="2758710"/>
    <lineage>
        <taxon>Bacteria</taxon>
        <taxon>Bacillati</taxon>
        <taxon>Actinomycetota</taxon>
        <taxon>Actinomycetes</taxon>
        <taxon>Mycobacteriales</taxon>
        <taxon>Gordoniaceae</taxon>
        <taxon>Gordonia</taxon>
    </lineage>
</organism>
<dbReference type="AlphaFoldDB" id="A0A7D7LWP6"/>
<keyword evidence="2" id="KW-1185">Reference proteome</keyword>